<dbReference type="AlphaFoldDB" id="A0AAV1RGN5"/>
<reference evidence="2 3" key="1">
    <citation type="submission" date="2024-01" db="EMBL/GenBank/DDBJ databases">
        <authorList>
            <person name="Waweru B."/>
        </authorList>
    </citation>
    <scope>NUCLEOTIDE SEQUENCE [LARGE SCALE GENOMIC DNA]</scope>
</reference>
<evidence type="ECO:0000256" key="1">
    <source>
        <dbReference type="SAM" id="Coils"/>
    </source>
</evidence>
<sequence length="169" mass="19350">MEGAAPFLWSPDSWFPDFSKGLALSWDPSASVSDEPLSYQIPKTIDTNLKRQLSGATRDAAAEKKRRIDKAYRERCKEDKLNTKMKLDALTNENDRLRRENDCLKNEEVRLTQALQHQKDGMNKLEKEFGQLKGQLHSQNTIVEVLSKRLVSVSPFSSFALLFYKTSIL</sequence>
<gene>
    <name evidence="2" type="ORF">DCAF_LOCUS10928</name>
</gene>
<dbReference type="Proteomes" id="UP001314170">
    <property type="component" value="Unassembled WGS sequence"/>
</dbReference>
<accession>A0AAV1RGN5</accession>
<proteinExistence type="predicted"/>
<protein>
    <recommendedName>
        <fullName evidence="4">BZIP domain-containing protein</fullName>
    </recommendedName>
</protein>
<feature type="coiled-coil region" evidence="1">
    <location>
        <begin position="73"/>
        <end position="114"/>
    </location>
</feature>
<organism evidence="2 3">
    <name type="scientific">Dovyalis caffra</name>
    <dbReference type="NCBI Taxonomy" id="77055"/>
    <lineage>
        <taxon>Eukaryota</taxon>
        <taxon>Viridiplantae</taxon>
        <taxon>Streptophyta</taxon>
        <taxon>Embryophyta</taxon>
        <taxon>Tracheophyta</taxon>
        <taxon>Spermatophyta</taxon>
        <taxon>Magnoliopsida</taxon>
        <taxon>eudicotyledons</taxon>
        <taxon>Gunneridae</taxon>
        <taxon>Pentapetalae</taxon>
        <taxon>rosids</taxon>
        <taxon>fabids</taxon>
        <taxon>Malpighiales</taxon>
        <taxon>Salicaceae</taxon>
        <taxon>Flacourtieae</taxon>
        <taxon>Dovyalis</taxon>
    </lineage>
</organism>
<keyword evidence="1" id="KW-0175">Coiled coil</keyword>
<evidence type="ECO:0008006" key="4">
    <source>
        <dbReference type="Google" id="ProtNLM"/>
    </source>
</evidence>
<dbReference type="EMBL" id="CAWUPB010000994">
    <property type="protein sequence ID" value="CAK7335925.1"/>
    <property type="molecule type" value="Genomic_DNA"/>
</dbReference>
<comment type="caution">
    <text evidence="2">The sequence shown here is derived from an EMBL/GenBank/DDBJ whole genome shotgun (WGS) entry which is preliminary data.</text>
</comment>
<name>A0AAV1RGN5_9ROSI</name>
<evidence type="ECO:0000313" key="2">
    <source>
        <dbReference type="EMBL" id="CAK7335925.1"/>
    </source>
</evidence>
<keyword evidence="3" id="KW-1185">Reference proteome</keyword>
<evidence type="ECO:0000313" key="3">
    <source>
        <dbReference type="Proteomes" id="UP001314170"/>
    </source>
</evidence>